<keyword evidence="12" id="KW-0175">Coiled coil</keyword>
<dbReference type="FunFam" id="3.40.630.10:FF:000084">
    <property type="entry name" value="Carboxypeptidase B2"/>
    <property type="match status" value="1"/>
</dbReference>
<evidence type="ECO:0000256" key="3">
    <source>
        <dbReference type="ARBA" id="ARBA00022645"/>
    </source>
</evidence>
<sequence length="336" mass="38813">MIFKLLRICTDDIGWIADFEDKTLSLTKKPSRTLIDVWAEPSRFRNYADVMVAPELLPVFLSVLKGQGIRDFQVLNNDLQRNIDKQNAELQRATLLRARRDTDGLDPLQSFNLSVYHRYQQIVDHLRNLSWQYPELARVQNITKTFEGRDLVGIKIGRARSLKPAIFIDAGIHAREWIAPAVAVYVANQLITKYGRQENITKMVDKFDWYIVPVANPDGYEYSMTADRYWRKTRSRNEKISKWCYGVDANRNWGYRWGEVGVSKNPCSGIYAGPEAFSEVEIVGVRDFINEKIQRLQAYISLHSYGQVILAPWGFTTQKPENYEDQVGSSVLIKTH</sequence>
<dbReference type="SUPFAM" id="SSF53187">
    <property type="entry name" value="Zn-dependent exopeptidases"/>
    <property type="match status" value="1"/>
</dbReference>
<dbReference type="GO" id="GO:0004181">
    <property type="term" value="F:metallocarboxypeptidase activity"/>
    <property type="evidence" value="ECO:0007669"/>
    <property type="project" value="InterPro"/>
</dbReference>
<dbReference type="GO" id="GO:0006508">
    <property type="term" value="P:proteolysis"/>
    <property type="evidence" value="ECO:0007669"/>
    <property type="project" value="UniProtKB-KW"/>
</dbReference>
<dbReference type="Proteomes" id="UP000046393">
    <property type="component" value="Unplaced"/>
</dbReference>
<dbReference type="SUPFAM" id="SSF54897">
    <property type="entry name" value="Protease propeptides/inhibitors"/>
    <property type="match status" value="1"/>
</dbReference>
<dbReference type="AlphaFoldDB" id="A0A0N5AUE8"/>
<accession>A0A0N5AUE8</accession>
<dbReference type="STRING" id="451379.A0A0N5AUE8"/>
<evidence type="ECO:0000256" key="7">
    <source>
        <dbReference type="ARBA" id="ARBA00022801"/>
    </source>
</evidence>
<evidence type="ECO:0000256" key="8">
    <source>
        <dbReference type="ARBA" id="ARBA00022833"/>
    </source>
</evidence>
<evidence type="ECO:0000256" key="9">
    <source>
        <dbReference type="ARBA" id="ARBA00023049"/>
    </source>
</evidence>
<evidence type="ECO:0000259" key="13">
    <source>
        <dbReference type="PROSITE" id="PS52035"/>
    </source>
</evidence>
<evidence type="ECO:0000256" key="12">
    <source>
        <dbReference type="SAM" id="Coils"/>
    </source>
</evidence>
<dbReference type="Gene3D" id="3.40.630.10">
    <property type="entry name" value="Zn peptidases"/>
    <property type="match status" value="1"/>
</dbReference>
<dbReference type="InterPro" id="IPR036990">
    <property type="entry name" value="M14A-like_propep"/>
</dbReference>
<dbReference type="WBParaSite" id="SMUV_0000848201-mRNA-1">
    <property type="protein sequence ID" value="SMUV_0000848201-mRNA-1"/>
    <property type="gene ID" value="SMUV_0000848201"/>
</dbReference>
<dbReference type="InterPro" id="IPR000834">
    <property type="entry name" value="Peptidase_M14"/>
</dbReference>
<evidence type="ECO:0000256" key="11">
    <source>
        <dbReference type="PROSITE-ProRule" id="PRU01379"/>
    </source>
</evidence>
<dbReference type="Pfam" id="PF02244">
    <property type="entry name" value="Propep_M14"/>
    <property type="match status" value="1"/>
</dbReference>
<proteinExistence type="inferred from homology"/>
<evidence type="ECO:0000256" key="4">
    <source>
        <dbReference type="ARBA" id="ARBA00022670"/>
    </source>
</evidence>
<keyword evidence="5" id="KW-0479">Metal-binding</keyword>
<evidence type="ECO:0000313" key="15">
    <source>
        <dbReference type="WBParaSite" id="SMUV_0000848201-mRNA-1"/>
    </source>
</evidence>
<name>A0A0N5AUE8_9BILA</name>
<dbReference type="GO" id="GO:0005615">
    <property type="term" value="C:extracellular space"/>
    <property type="evidence" value="ECO:0007669"/>
    <property type="project" value="TreeGrafter"/>
</dbReference>
<dbReference type="PANTHER" id="PTHR11705">
    <property type="entry name" value="PROTEASE FAMILY M14 CARBOXYPEPTIDASE A,B"/>
    <property type="match status" value="1"/>
</dbReference>
<comment type="cofactor">
    <cofactor evidence="1">
        <name>Zn(2+)</name>
        <dbReference type="ChEBI" id="CHEBI:29105"/>
    </cofactor>
</comment>
<evidence type="ECO:0000256" key="5">
    <source>
        <dbReference type="ARBA" id="ARBA00022723"/>
    </source>
</evidence>
<keyword evidence="6" id="KW-0732">Signal</keyword>
<protein>
    <submittedName>
        <fullName evidence="15">Peptidase_M14 domain-containing protein</fullName>
    </submittedName>
</protein>
<dbReference type="PANTHER" id="PTHR11705:SF139">
    <property type="entry name" value="PEPTIDASE M14 CARBOXYPEPTIDASE A DOMAIN-CONTAINING PROTEIN"/>
    <property type="match status" value="1"/>
</dbReference>
<organism evidence="14 15">
    <name type="scientific">Syphacia muris</name>
    <dbReference type="NCBI Taxonomy" id="451379"/>
    <lineage>
        <taxon>Eukaryota</taxon>
        <taxon>Metazoa</taxon>
        <taxon>Ecdysozoa</taxon>
        <taxon>Nematoda</taxon>
        <taxon>Chromadorea</taxon>
        <taxon>Rhabditida</taxon>
        <taxon>Spirurina</taxon>
        <taxon>Oxyuridomorpha</taxon>
        <taxon>Oxyuroidea</taxon>
        <taxon>Oxyuridae</taxon>
        <taxon>Syphacia</taxon>
    </lineage>
</organism>
<keyword evidence="7" id="KW-0378">Hydrolase</keyword>
<comment type="similarity">
    <text evidence="2 11">Belongs to the peptidase M14 family.</text>
</comment>
<evidence type="ECO:0000313" key="14">
    <source>
        <dbReference type="Proteomes" id="UP000046393"/>
    </source>
</evidence>
<dbReference type="InterPro" id="IPR057246">
    <property type="entry name" value="CARBOXYPEPT_ZN_1"/>
</dbReference>
<evidence type="ECO:0000256" key="1">
    <source>
        <dbReference type="ARBA" id="ARBA00001947"/>
    </source>
</evidence>
<dbReference type="Gene3D" id="3.30.70.340">
    <property type="entry name" value="Metallocarboxypeptidase-like"/>
    <property type="match status" value="1"/>
</dbReference>
<keyword evidence="10" id="KW-1015">Disulfide bond</keyword>
<keyword evidence="14" id="KW-1185">Reference proteome</keyword>
<dbReference type="Pfam" id="PF00246">
    <property type="entry name" value="Peptidase_M14"/>
    <property type="match status" value="1"/>
</dbReference>
<keyword evidence="3" id="KW-0121">Carboxypeptidase</keyword>
<dbReference type="PROSITE" id="PS00132">
    <property type="entry name" value="CARBOXYPEPT_ZN_1"/>
    <property type="match status" value="1"/>
</dbReference>
<reference evidence="15" key="1">
    <citation type="submission" date="2017-02" db="UniProtKB">
        <authorList>
            <consortium name="WormBaseParasite"/>
        </authorList>
    </citation>
    <scope>IDENTIFICATION</scope>
</reference>
<keyword evidence="4" id="KW-0645">Protease</keyword>
<evidence type="ECO:0000256" key="2">
    <source>
        <dbReference type="ARBA" id="ARBA00005988"/>
    </source>
</evidence>
<feature type="domain" description="Peptidase M14" evidence="13">
    <location>
        <begin position="115"/>
        <end position="336"/>
    </location>
</feature>
<dbReference type="SMART" id="SM00631">
    <property type="entry name" value="Zn_pept"/>
    <property type="match status" value="1"/>
</dbReference>
<keyword evidence="8" id="KW-0862">Zinc</keyword>
<dbReference type="GO" id="GO:0008270">
    <property type="term" value="F:zinc ion binding"/>
    <property type="evidence" value="ECO:0007669"/>
    <property type="project" value="InterPro"/>
</dbReference>
<feature type="coiled-coil region" evidence="12">
    <location>
        <begin position="69"/>
        <end position="96"/>
    </location>
</feature>
<evidence type="ECO:0000256" key="6">
    <source>
        <dbReference type="ARBA" id="ARBA00022729"/>
    </source>
</evidence>
<keyword evidence="9" id="KW-0482">Metalloprotease</keyword>
<evidence type="ECO:0000256" key="10">
    <source>
        <dbReference type="ARBA" id="ARBA00023157"/>
    </source>
</evidence>
<comment type="caution">
    <text evidence="11">Lacks conserved residue(s) required for the propagation of feature annotation.</text>
</comment>
<dbReference type="PRINTS" id="PR00765">
    <property type="entry name" value="CRBOXYPTASEA"/>
</dbReference>
<dbReference type="PROSITE" id="PS52035">
    <property type="entry name" value="PEPTIDASE_M14"/>
    <property type="match status" value="1"/>
</dbReference>
<dbReference type="InterPro" id="IPR003146">
    <property type="entry name" value="M14A_act_pep"/>
</dbReference>